<dbReference type="GO" id="GO:0015344">
    <property type="term" value="F:siderophore uptake transmembrane transporter activity"/>
    <property type="evidence" value="ECO:0007669"/>
    <property type="project" value="TreeGrafter"/>
</dbReference>
<dbReference type="SUPFAM" id="SSF56935">
    <property type="entry name" value="Porins"/>
    <property type="match status" value="1"/>
</dbReference>
<dbReference type="InterPro" id="IPR039426">
    <property type="entry name" value="TonB-dep_rcpt-like"/>
</dbReference>
<dbReference type="Gene3D" id="2.170.130.10">
    <property type="entry name" value="TonB-dependent receptor, plug domain"/>
    <property type="match status" value="1"/>
</dbReference>
<organism evidence="10">
    <name type="scientific">Caldithrix abyssi</name>
    <dbReference type="NCBI Taxonomy" id="187145"/>
    <lineage>
        <taxon>Bacteria</taxon>
        <taxon>Pseudomonadati</taxon>
        <taxon>Calditrichota</taxon>
        <taxon>Calditrichia</taxon>
        <taxon>Calditrichales</taxon>
        <taxon>Calditrichaceae</taxon>
        <taxon>Caldithrix</taxon>
    </lineage>
</organism>
<dbReference type="GO" id="GO:0009279">
    <property type="term" value="C:cell outer membrane"/>
    <property type="evidence" value="ECO:0007669"/>
    <property type="project" value="UniProtKB-SubCell"/>
</dbReference>
<dbReference type="PANTHER" id="PTHR30069">
    <property type="entry name" value="TONB-DEPENDENT OUTER MEMBRANE RECEPTOR"/>
    <property type="match status" value="1"/>
</dbReference>
<dbReference type="GO" id="GO:0044718">
    <property type="term" value="P:siderophore transmembrane transport"/>
    <property type="evidence" value="ECO:0007669"/>
    <property type="project" value="TreeGrafter"/>
</dbReference>
<protein>
    <submittedName>
        <fullName evidence="10">TonB-dependent receptor</fullName>
    </submittedName>
</protein>
<dbReference type="SUPFAM" id="SSF49464">
    <property type="entry name" value="Carboxypeptidase regulatory domain-like"/>
    <property type="match status" value="1"/>
</dbReference>
<dbReference type="Pfam" id="PF07715">
    <property type="entry name" value="Plug"/>
    <property type="match status" value="1"/>
</dbReference>
<dbReference type="PANTHER" id="PTHR30069:SF29">
    <property type="entry name" value="HEMOGLOBIN AND HEMOGLOBIN-HAPTOGLOBIN-BINDING PROTEIN 1-RELATED"/>
    <property type="match status" value="1"/>
</dbReference>
<dbReference type="Proteomes" id="UP000886005">
    <property type="component" value="Unassembled WGS sequence"/>
</dbReference>
<evidence type="ECO:0000256" key="7">
    <source>
        <dbReference type="ARBA" id="ARBA00023237"/>
    </source>
</evidence>
<gene>
    <name evidence="10" type="ORF">ENJ10_06870</name>
</gene>
<keyword evidence="7 8" id="KW-0998">Cell outer membrane</keyword>
<reference evidence="10" key="1">
    <citation type="journal article" date="2020" name="mSystems">
        <title>Genome- and Community-Level Interaction Insights into Carbon Utilization and Element Cycling Functions of Hydrothermarchaeota in Hydrothermal Sediment.</title>
        <authorList>
            <person name="Zhou Z."/>
            <person name="Liu Y."/>
            <person name="Xu W."/>
            <person name="Pan J."/>
            <person name="Luo Z.H."/>
            <person name="Li M."/>
        </authorList>
    </citation>
    <scope>NUCLEOTIDE SEQUENCE [LARGE SCALE GENOMIC DNA]</scope>
    <source>
        <strain evidence="10">HyVt-456</strain>
    </source>
</reference>
<evidence type="ECO:0000256" key="1">
    <source>
        <dbReference type="ARBA" id="ARBA00004571"/>
    </source>
</evidence>
<keyword evidence="10" id="KW-0675">Receptor</keyword>
<keyword evidence="2 8" id="KW-0813">Transport</keyword>
<keyword evidence="6 8" id="KW-0472">Membrane</keyword>
<dbReference type="Gene3D" id="2.40.170.20">
    <property type="entry name" value="TonB-dependent receptor, beta-barrel domain"/>
    <property type="match status" value="1"/>
</dbReference>
<sequence>MIKFFGLSILFLTQFLWGQSISGVVLNSQTHEGIADVNVYLLNGHGGAVSDSDGYFKLDIPPGSPGVSIIVFDHISYDTLHVTLKKARTIRKFYLRPQILESRRIVVEGKKPADMEQDLPVAINTIEARAFEGRGYIDVGDLLRTEQSIQIDESQSGRKTISMRGGNADDVIVFYNGIRMNSNFDNGFDLALLNIEDLQQIEVIKGSNTALYGAEAFSGVINLVPRIRQEHRVRFIQKFGSYNSGDWSLNLNHTVGGRLHLSYNLRRAASQKAYTDSEDALENKITQHTAHALYRFNPNDKKKAGNSLSAMFIDTRLAYSNIRIFEGLNDLNRIYSLRYRGALGPARNWLITASLQQLQSEHDLLLLKDVLNRNIRSASYRLDVRKTFDGKSWRITGAYQAERSRVRFDDRRQNRENNSLATLRMDLVREKQGGVIIGHFNSPVGNNLPGTIQLDASYRYDRVRDIPEGTTPDSLTRSLYPGIDRENIWSEGTFKVAFQLILRSGAYNYNAFINTGLNARFPTIAHRLSEPLSFNENPLVGGNRDPEKNRSTELGFQMERREGDGSPIDRWKMRLSYFKNLYQNKIRNFRIGFSSQALYDNIPTASINGLELSARLWMFREHLRLEGTLADYDISEKAAFPLKSDFKLTAGAFFRWRDFNVRLRWFSANEQVGWFREEDGRFSELRLKPFSNVNVHLSQSLNLWKIRSRIILSGQNLINDTTELNGLAIRDRRFYMALELKY</sequence>
<evidence type="ECO:0000313" key="10">
    <source>
        <dbReference type="EMBL" id="HED10393.1"/>
    </source>
</evidence>
<evidence type="ECO:0000256" key="6">
    <source>
        <dbReference type="ARBA" id="ARBA00023136"/>
    </source>
</evidence>
<evidence type="ECO:0000256" key="5">
    <source>
        <dbReference type="ARBA" id="ARBA00022729"/>
    </source>
</evidence>
<feature type="domain" description="TonB-dependent receptor plug" evidence="9">
    <location>
        <begin position="117"/>
        <end position="220"/>
    </location>
</feature>
<accession>A0A7V1PU63</accession>
<keyword evidence="3 8" id="KW-1134">Transmembrane beta strand</keyword>
<evidence type="ECO:0000256" key="3">
    <source>
        <dbReference type="ARBA" id="ARBA00022452"/>
    </source>
</evidence>
<dbReference type="AlphaFoldDB" id="A0A7V1PU63"/>
<dbReference type="PROSITE" id="PS52016">
    <property type="entry name" value="TONB_DEPENDENT_REC_3"/>
    <property type="match status" value="1"/>
</dbReference>
<keyword evidence="4 8" id="KW-0812">Transmembrane</keyword>
<comment type="subcellular location">
    <subcellularLocation>
        <location evidence="1 8">Cell outer membrane</location>
        <topology evidence="1 8">Multi-pass membrane protein</topology>
    </subcellularLocation>
</comment>
<dbReference type="InterPro" id="IPR008969">
    <property type="entry name" value="CarboxyPept-like_regulatory"/>
</dbReference>
<dbReference type="Gene3D" id="2.60.40.1120">
    <property type="entry name" value="Carboxypeptidase-like, regulatory domain"/>
    <property type="match status" value="1"/>
</dbReference>
<evidence type="ECO:0000256" key="8">
    <source>
        <dbReference type="PROSITE-ProRule" id="PRU01360"/>
    </source>
</evidence>
<evidence type="ECO:0000256" key="2">
    <source>
        <dbReference type="ARBA" id="ARBA00022448"/>
    </source>
</evidence>
<dbReference type="InterPro" id="IPR037066">
    <property type="entry name" value="Plug_dom_sf"/>
</dbReference>
<proteinExistence type="inferred from homology"/>
<dbReference type="InterPro" id="IPR012910">
    <property type="entry name" value="Plug_dom"/>
</dbReference>
<evidence type="ECO:0000256" key="4">
    <source>
        <dbReference type="ARBA" id="ARBA00022692"/>
    </source>
</evidence>
<dbReference type="EMBL" id="DRLD01000188">
    <property type="protein sequence ID" value="HED10393.1"/>
    <property type="molecule type" value="Genomic_DNA"/>
</dbReference>
<comment type="caution">
    <text evidence="10">The sequence shown here is derived from an EMBL/GenBank/DDBJ whole genome shotgun (WGS) entry which is preliminary data.</text>
</comment>
<comment type="similarity">
    <text evidence="8">Belongs to the TonB-dependent receptor family.</text>
</comment>
<evidence type="ECO:0000259" key="9">
    <source>
        <dbReference type="Pfam" id="PF07715"/>
    </source>
</evidence>
<dbReference type="InterPro" id="IPR036942">
    <property type="entry name" value="Beta-barrel_TonB_sf"/>
</dbReference>
<keyword evidence="5" id="KW-0732">Signal</keyword>
<dbReference type="Pfam" id="PF13715">
    <property type="entry name" value="CarbopepD_reg_2"/>
    <property type="match status" value="1"/>
</dbReference>
<name>A0A7V1PU63_CALAY</name>